<reference evidence="3" key="1">
    <citation type="submission" date="2024-07" db="EMBL/GenBank/DDBJ databases">
        <authorList>
            <person name="Yu S.T."/>
        </authorList>
    </citation>
    <scope>NUCLEOTIDE SEQUENCE</scope>
    <source>
        <strain evidence="3">R08</strain>
    </source>
</reference>
<evidence type="ECO:0000256" key="1">
    <source>
        <dbReference type="ARBA" id="ARBA00023239"/>
    </source>
</evidence>
<feature type="domain" description="Amidohydrolase-related" evidence="2">
    <location>
        <begin position="46"/>
        <end position="322"/>
    </location>
</feature>
<dbReference type="InterPro" id="IPR032465">
    <property type="entry name" value="ACMSD"/>
</dbReference>
<dbReference type="Pfam" id="PF04909">
    <property type="entry name" value="Amidohydro_2"/>
    <property type="match status" value="1"/>
</dbReference>
<dbReference type="Gene3D" id="3.20.20.140">
    <property type="entry name" value="Metal-dependent hydrolases"/>
    <property type="match status" value="1"/>
</dbReference>
<evidence type="ECO:0000313" key="3">
    <source>
        <dbReference type="EMBL" id="XDQ01702.1"/>
    </source>
</evidence>
<dbReference type="EMBL" id="CP163431">
    <property type="protein sequence ID" value="XDQ01702.1"/>
    <property type="molecule type" value="Genomic_DNA"/>
</dbReference>
<evidence type="ECO:0000259" key="2">
    <source>
        <dbReference type="Pfam" id="PF04909"/>
    </source>
</evidence>
<dbReference type="PANTHER" id="PTHR21240">
    <property type="entry name" value="2-AMINO-3-CARBOXYLMUCONATE-6-SEMIALDEHYDE DECARBOXYLASE"/>
    <property type="match status" value="1"/>
</dbReference>
<dbReference type="GO" id="GO:0005829">
    <property type="term" value="C:cytosol"/>
    <property type="evidence" value="ECO:0007669"/>
    <property type="project" value="TreeGrafter"/>
</dbReference>
<dbReference type="InterPro" id="IPR006680">
    <property type="entry name" value="Amidohydro-rel"/>
</dbReference>
<dbReference type="RefSeq" id="WP_329556533.1">
    <property type="nucleotide sequence ID" value="NZ_CP163431.1"/>
</dbReference>
<sequence>MTLIAIEEHWVTPDLTSALKALPRPDESLAFNEMGDHLHRLEDLGEGRIATMDAQGIDISVLALTPPGTQPLSPEQARHLSRAANDMAVAAVEKNPTRLRALSTLPMSSPEHVVDELVRAKGLGHVGTMVYGRSGDRFLDDPAYDEFFAAAAELGQPVFIHPQIPSDAVRDASYRGLGELADLGLATFGWGWHLDAATAALRLILRGTFDRHPALQVVLGHWGEMLLFWLDRADSLSRLAGLQRPVSDYIRTNFHITASGMLNPALLQHALSVTTVDRLIFSTDYPFQHPTQDEINSFLGHFTSDEDRQKFSSANAAALFGIEL</sequence>
<organism evidence="3">
    <name type="scientific">Streptomyces sp. R08</name>
    <dbReference type="NCBI Taxonomy" id="3238624"/>
    <lineage>
        <taxon>Bacteria</taxon>
        <taxon>Bacillati</taxon>
        <taxon>Actinomycetota</taxon>
        <taxon>Actinomycetes</taxon>
        <taxon>Kitasatosporales</taxon>
        <taxon>Streptomycetaceae</taxon>
        <taxon>Streptomyces</taxon>
    </lineage>
</organism>
<dbReference type="GO" id="GO:0016787">
    <property type="term" value="F:hydrolase activity"/>
    <property type="evidence" value="ECO:0007669"/>
    <property type="project" value="InterPro"/>
</dbReference>
<accession>A0AB39M729</accession>
<dbReference type="AlphaFoldDB" id="A0AB39M729"/>
<gene>
    <name evidence="3" type="ORF">AB5J58_16540</name>
</gene>
<dbReference type="GO" id="GO:0019748">
    <property type="term" value="P:secondary metabolic process"/>
    <property type="evidence" value="ECO:0007669"/>
    <property type="project" value="TreeGrafter"/>
</dbReference>
<dbReference type="InterPro" id="IPR032466">
    <property type="entry name" value="Metal_Hydrolase"/>
</dbReference>
<proteinExistence type="predicted"/>
<keyword evidence="1" id="KW-0456">Lyase</keyword>
<dbReference type="GO" id="GO:0016831">
    <property type="term" value="F:carboxy-lyase activity"/>
    <property type="evidence" value="ECO:0007669"/>
    <property type="project" value="InterPro"/>
</dbReference>
<protein>
    <submittedName>
        <fullName evidence="3">Amidohydrolase family protein</fullName>
    </submittedName>
</protein>
<name>A0AB39M729_9ACTN</name>
<dbReference type="PANTHER" id="PTHR21240:SF30">
    <property type="entry name" value="AMIDOHYDROLASE-RELATED DOMAIN-CONTAINING PROTEIN-RELATED"/>
    <property type="match status" value="1"/>
</dbReference>
<dbReference type="SUPFAM" id="SSF51556">
    <property type="entry name" value="Metallo-dependent hydrolases"/>
    <property type="match status" value="1"/>
</dbReference>